<dbReference type="InterPro" id="IPR016024">
    <property type="entry name" value="ARM-type_fold"/>
</dbReference>
<evidence type="ECO:0000313" key="3">
    <source>
        <dbReference type="EMBL" id="CAE09004.1"/>
    </source>
</evidence>
<keyword evidence="1" id="KW-0042">Antenna complex</keyword>
<dbReference type="AlphaFoldDB" id="Q7U3E3"/>
<accession>Q7U3E3</accession>
<gene>
    <name evidence="3" type="ordered locus">SYNW2489</name>
</gene>
<keyword evidence="2" id="KW-0605">Phycobilisome</keyword>
<organism evidence="3 4">
    <name type="scientific">Parasynechococcus marenigrum (strain WH8102)</name>
    <dbReference type="NCBI Taxonomy" id="84588"/>
    <lineage>
        <taxon>Bacteria</taxon>
        <taxon>Bacillati</taxon>
        <taxon>Cyanobacteriota</taxon>
        <taxon>Cyanophyceae</taxon>
        <taxon>Synechococcales</taxon>
        <taxon>Prochlorococcaceae</taxon>
        <taxon>Parasynechococcus</taxon>
        <taxon>Parasynechococcus marenigrum</taxon>
    </lineage>
</organism>
<sequence length="241" mass="27907">MKDNESDLWERLGNSRKVPLDPRWLENVYSPNLATDLRLALCEKMGMLADHGWPIIEHLLQRYGDMPELVMAAGLCHQIEAREWLLELLKRSNDNEKLRLTAVQSLSCWGAEVPEAIVTHCLHHPGQSYRLAGLQLLEFRSHLLTDHQLLDYCNEALNDFRDSVVIEAVRIIQRRDSKEICKRLFCLCQEDSDEVAFTALRALSCIASENSKRYLLKLSKTLKSESRRSFAQKKLNEQFRT</sequence>
<dbReference type="InterPro" id="IPR011989">
    <property type="entry name" value="ARM-like"/>
</dbReference>
<dbReference type="eggNOG" id="ENOG5030RDQ">
    <property type="taxonomic scope" value="Bacteria"/>
</dbReference>
<reference evidence="3 4" key="1">
    <citation type="journal article" date="2003" name="Nature">
        <title>The genome of a motile marine Synechococcus.</title>
        <authorList>
            <person name="Palenik B."/>
            <person name="Brahamsha B."/>
            <person name="Larimer F."/>
            <person name="Land M."/>
            <person name="Hauser L."/>
            <person name="Chain P."/>
            <person name="Lamerdin J."/>
            <person name="Regala W."/>
            <person name="Allen E.A."/>
            <person name="McCarren J."/>
            <person name="Paulsen I."/>
            <person name="Dufresne A."/>
            <person name="Partensky F."/>
            <person name="Webb E."/>
            <person name="Waterbury J."/>
        </authorList>
    </citation>
    <scope>NUCLEOTIDE SEQUENCE [LARGE SCALE GENOMIC DNA]</scope>
    <source>
        <strain evidence="3 4">WH8102</strain>
    </source>
</reference>
<evidence type="ECO:0000256" key="1">
    <source>
        <dbReference type="ARBA" id="ARBA00022549"/>
    </source>
</evidence>
<dbReference type="RefSeq" id="WP_011129342.1">
    <property type="nucleotide sequence ID" value="NC_005070.1"/>
</dbReference>
<proteinExistence type="predicted"/>
<dbReference type="SUPFAM" id="SSF48371">
    <property type="entry name" value="ARM repeat"/>
    <property type="match status" value="1"/>
</dbReference>
<name>Q7U3E3_PARMW</name>
<dbReference type="Proteomes" id="UP000001422">
    <property type="component" value="Chromosome"/>
</dbReference>
<evidence type="ECO:0000256" key="2">
    <source>
        <dbReference type="ARBA" id="ARBA00022738"/>
    </source>
</evidence>
<dbReference type="GO" id="GO:0030089">
    <property type="term" value="C:phycobilisome"/>
    <property type="evidence" value="ECO:0007669"/>
    <property type="project" value="UniProtKB-KW"/>
</dbReference>
<dbReference type="HOGENOM" id="CLU_1155594_0_0_3"/>
<evidence type="ECO:0000313" key="4">
    <source>
        <dbReference type="Proteomes" id="UP000001422"/>
    </source>
</evidence>
<dbReference type="EMBL" id="BX569695">
    <property type="protein sequence ID" value="CAE09004.1"/>
    <property type="molecule type" value="Genomic_DNA"/>
</dbReference>
<dbReference type="KEGG" id="syw:SYNW2489"/>
<dbReference type="Gene3D" id="1.25.10.10">
    <property type="entry name" value="Leucine-rich Repeat Variant"/>
    <property type="match status" value="1"/>
</dbReference>
<protein>
    <submittedName>
        <fullName evidence="3">Conserved hypothetical</fullName>
    </submittedName>
</protein>
<keyword evidence="4" id="KW-1185">Reference proteome</keyword>